<dbReference type="PANTHER" id="PTHR32494">
    <property type="entry name" value="ALLANTOATE DEIMINASE-RELATED"/>
    <property type="match status" value="1"/>
</dbReference>
<dbReference type="RefSeq" id="WP_375523867.1">
    <property type="nucleotide sequence ID" value="NZ_JBHILM010000003.1"/>
</dbReference>
<reference evidence="3 4" key="1">
    <citation type="submission" date="2024-09" db="EMBL/GenBank/DDBJ databases">
        <authorList>
            <person name="Ruan L."/>
        </authorList>
    </citation>
    <scope>NUCLEOTIDE SEQUENCE [LARGE SCALE GENOMIC DNA]</scope>
    <source>
        <strain evidence="3 4">D33</strain>
    </source>
</reference>
<name>A0ABV5B301_9BACL</name>
<sequence length="448" mass="48583">MPAGESLFPADQAAFTSGERLMHDMVRPAEEAAQLLEQYCDRLPEMLNWLSQFGKDPEGGVTRLLYSVSWLEAQEALRQWMEQEGLEADFDQTGNLAGRLRGTDPSLPAVAAGSHIDTVVNGGRYDGALGVAAAALALSYLSKVYGPPKRTLIALSLCEEEGSRFPVTYWGSGSIAGLRSWEADGHHADMDGIALLDAAKRCGFGPDSSYNAPFLELQAYIELHIEQGFVLEKTGLQAGIVSAIVGQYRYEIQLQGEANHAGTTPMQWRKDAMAAAGRMIALTREAALREGDPLVATVGSLHASPGLSNVVAGSVVFTVDIRHPDDAVLQRFADELLQRFAHMADTEGVRFAAVERLRAAAVPMHDRIMRELERICRKRGLASRVMPSGAGHDAQMLSAICPTGMIFVPSRHGISHNPGEYTEPEALKNGFKILADVLYQFGYGSVDL</sequence>
<evidence type="ECO:0000256" key="1">
    <source>
        <dbReference type="ARBA" id="ARBA00006153"/>
    </source>
</evidence>
<dbReference type="InterPro" id="IPR002933">
    <property type="entry name" value="Peptidase_M20"/>
</dbReference>
<dbReference type="SUPFAM" id="SSF53187">
    <property type="entry name" value="Zn-dependent exopeptidases"/>
    <property type="match status" value="1"/>
</dbReference>
<proteinExistence type="inferred from homology"/>
<protein>
    <submittedName>
        <fullName evidence="3">M20 family metallo-hydrolase</fullName>
    </submittedName>
</protein>
<accession>A0ABV5B301</accession>
<dbReference type="PIRSF" id="PIRSF001235">
    <property type="entry name" value="Amidase_carbamoylase"/>
    <property type="match status" value="1"/>
</dbReference>
<dbReference type="NCBIfam" id="TIGR01879">
    <property type="entry name" value="hydantase"/>
    <property type="match status" value="1"/>
</dbReference>
<dbReference type="Gene3D" id="3.40.630.10">
    <property type="entry name" value="Zn peptidases"/>
    <property type="match status" value="1"/>
</dbReference>
<keyword evidence="4" id="KW-1185">Reference proteome</keyword>
<dbReference type="Proteomes" id="UP001580407">
    <property type="component" value="Unassembled WGS sequence"/>
</dbReference>
<evidence type="ECO:0000313" key="4">
    <source>
        <dbReference type="Proteomes" id="UP001580407"/>
    </source>
</evidence>
<gene>
    <name evidence="3" type="ORF">ACE3NQ_03780</name>
</gene>
<evidence type="ECO:0000313" key="3">
    <source>
        <dbReference type="EMBL" id="MFB5680041.1"/>
    </source>
</evidence>
<organism evidence="3 4">
    <name type="scientific">Paenibacillus terreus</name>
    <dbReference type="NCBI Taxonomy" id="1387834"/>
    <lineage>
        <taxon>Bacteria</taxon>
        <taxon>Bacillati</taxon>
        <taxon>Bacillota</taxon>
        <taxon>Bacilli</taxon>
        <taxon>Bacillales</taxon>
        <taxon>Paenibacillaceae</taxon>
        <taxon>Paenibacillus</taxon>
    </lineage>
</organism>
<dbReference type="InterPro" id="IPR010158">
    <property type="entry name" value="Amidase_Cbmase"/>
</dbReference>
<dbReference type="EMBL" id="JBHILM010000003">
    <property type="protein sequence ID" value="MFB5680041.1"/>
    <property type="molecule type" value="Genomic_DNA"/>
</dbReference>
<keyword evidence="2" id="KW-0378">Hydrolase</keyword>
<dbReference type="SUPFAM" id="SSF55031">
    <property type="entry name" value="Bacterial exopeptidase dimerisation domain"/>
    <property type="match status" value="1"/>
</dbReference>
<dbReference type="CDD" id="cd03884">
    <property type="entry name" value="M20_bAS"/>
    <property type="match status" value="1"/>
</dbReference>
<dbReference type="PANTHER" id="PTHR32494:SF5">
    <property type="entry name" value="ALLANTOATE AMIDOHYDROLASE"/>
    <property type="match status" value="1"/>
</dbReference>
<comment type="caution">
    <text evidence="3">The sequence shown here is derived from an EMBL/GenBank/DDBJ whole genome shotgun (WGS) entry which is preliminary data.</text>
</comment>
<dbReference type="InterPro" id="IPR036264">
    <property type="entry name" value="Bact_exopeptidase_dim_dom"/>
</dbReference>
<comment type="similarity">
    <text evidence="1">Belongs to the peptidase M20 family.</text>
</comment>
<dbReference type="Gene3D" id="3.30.70.360">
    <property type="match status" value="1"/>
</dbReference>
<evidence type="ECO:0000256" key="2">
    <source>
        <dbReference type="ARBA" id="ARBA00022801"/>
    </source>
</evidence>
<dbReference type="Pfam" id="PF01546">
    <property type="entry name" value="Peptidase_M20"/>
    <property type="match status" value="1"/>
</dbReference>